<dbReference type="KEGG" id="cvn:111128170"/>
<evidence type="ECO:0000313" key="1">
    <source>
        <dbReference type="Proteomes" id="UP000694844"/>
    </source>
</evidence>
<dbReference type="GeneID" id="111128170"/>
<dbReference type="RefSeq" id="XP_022329354.1">
    <property type="nucleotide sequence ID" value="XM_022473646.1"/>
</dbReference>
<organism evidence="1 2">
    <name type="scientific">Crassostrea virginica</name>
    <name type="common">Eastern oyster</name>
    <dbReference type="NCBI Taxonomy" id="6565"/>
    <lineage>
        <taxon>Eukaryota</taxon>
        <taxon>Metazoa</taxon>
        <taxon>Spiralia</taxon>
        <taxon>Lophotrochozoa</taxon>
        <taxon>Mollusca</taxon>
        <taxon>Bivalvia</taxon>
        <taxon>Autobranchia</taxon>
        <taxon>Pteriomorphia</taxon>
        <taxon>Ostreida</taxon>
        <taxon>Ostreoidea</taxon>
        <taxon>Ostreidae</taxon>
        <taxon>Crassostrea</taxon>
    </lineage>
</organism>
<dbReference type="OrthoDB" id="10059362at2759"/>
<accession>A0A8B8DP53</accession>
<reference evidence="2" key="1">
    <citation type="submission" date="2025-08" db="UniProtKB">
        <authorList>
            <consortium name="RefSeq"/>
        </authorList>
    </citation>
    <scope>IDENTIFICATION</scope>
    <source>
        <tissue evidence="2">Whole sample</tissue>
    </source>
</reference>
<gene>
    <name evidence="2" type="primary">LOC111128170</name>
</gene>
<sequence length="165" mass="18852">MTALSMGAFGAYKHAYSKYLQEREAAIARNQPPETVWVTKRYVPTDLRSTAPVPRHKLLAPKELPSAEQHWIPVTDPPLRTFDRGPGNAVFKSHPSTRCEEYSTLRQMLPSRGYLVRFQPQNWGTGSELPVAYADNTPKRFPIINSPMGRYVDEMHTTNKLFKLH</sequence>
<evidence type="ECO:0000313" key="2">
    <source>
        <dbReference type="RefSeq" id="XP_022329354.1"/>
    </source>
</evidence>
<keyword evidence="1" id="KW-1185">Reference proteome</keyword>
<name>A0A8B8DP53_CRAVI</name>
<dbReference type="Proteomes" id="UP000694844">
    <property type="component" value="Chromosome 4"/>
</dbReference>
<protein>
    <submittedName>
        <fullName evidence="2">Uncharacterized protein LOC111128170</fullName>
    </submittedName>
</protein>
<dbReference type="AlphaFoldDB" id="A0A8B8DP53"/>
<proteinExistence type="predicted"/>